<dbReference type="CDD" id="cd02440">
    <property type="entry name" value="AdoMet_MTases"/>
    <property type="match status" value="1"/>
</dbReference>
<keyword evidence="1" id="KW-0949">S-adenosyl-L-methionine</keyword>
<keyword evidence="3" id="KW-1185">Reference proteome</keyword>
<gene>
    <name evidence="2" type="ORF">T265_04830</name>
</gene>
<dbReference type="GO" id="GO:0005634">
    <property type="term" value="C:nucleus"/>
    <property type="evidence" value="ECO:0007669"/>
    <property type="project" value="TreeGrafter"/>
</dbReference>
<dbReference type="InterPro" id="IPR029063">
    <property type="entry name" value="SAM-dependent_MTases_sf"/>
</dbReference>
<proteinExistence type="predicted"/>
<dbReference type="GO" id="GO:0016274">
    <property type="term" value="F:protein-arginine N-methyltransferase activity"/>
    <property type="evidence" value="ECO:0007669"/>
    <property type="project" value="InterPro"/>
</dbReference>
<evidence type="ECO:0000313" key="3">
    <source>
        <dbReference type="Proteomes" id="UP000054324"/>
    </source>
</evidence>
<name>A0A074ZLR1_OPIVI</name>
<dbReference type="RefSeq" id="XP_009167940.1">
    <property type="nucleotide sequence ID" value="XM_009169676.1"/>
</dbReference>
<accession>A0A074ZLR1</accession>
<dbReference type="PANTHER" id="PTHR11006">
    <property type="entry name" value="PROTEIN ARGININE N-METHYLTRANSFERASE"/>
    <property type="match status" value="1"/>
</dbReference>
<sequence length="482" mass="53473">MPEVLNLRPWSTYERTDMVTQMAGFHVDNVEQNLRTSRHETAKDQFWGAQAFRFRSAVAPFRCLAAVLPEGNTRAGKLPGHPSLDRSGRDAEVGFEPRTFRSASSHSEHLAISAIMFDSLFQTVFGHCNQKTDRPAVTLFRCLAAMLPEGTTRAGILPGCPSLDRGSREAEVGFEPRSFRSANIESRVGKHGAKHTGVSSCNPDVSNDHVDTDYLWAENAALRQQLAECKRFLAKVLDQPLSQDGIVALNDVDPLQTTQQPMRQPTKYHEFAEDAGDSAYFTSYGHFAIHGEMISKRGRGGARWPKWLEREITHRKVRGSNPTSTSRLLLSRLRRPGSIPALVLPPGGMTAGHRKDVTAEWLSYYPFEDRHSDEVRTESYRTFILSNADAYFSGKRVLDVGCGSAILSLFAAEAGADHVYGVEASTDIFAAALETINCSTLLVPNCHATRSKHEGWDTARLPKPKQGKWVRTTDLSVNKFAL</sequence>
<dbReference type="CTD" id="20319012"/>
<dbReference type="EMBL" id="KL596702">
    <property type="protein sequence ID" value="KER28298.1"/>
    <property type="molecule type" value="Genomic_DNA"/>
</dbReference>
<organism evidence="2 3">
    <name type="scientific">Opisthorchis viverrini</name>
    <name type="common">Southeast Asian liver fluke</name>
    <dbReference type="NCBI Taxonomy" id="6198"/>
    <lineage>
        <taxon>Eukaryota</taxon>
        <taxon>Metazoa</taxon>
        <taxon>Spiralia</taxon>
        <taxon>Lophotrochozoa</taxon>
        <taxon>Platyhelminthes</taxon>
        <taxon>Trematoda</taxon>
        <taxon>Digenea</taxon>
        <taxon>Opisthorchiida</taxon>
        <taxon>Opisthorchiata</taxon>
        <taxon>Opisthorchiidae</taxon>
        <taxon>Opisthorchis</taxon>
    </lineage>
</organism>
<dbReference type="AlphaFoldDB" id="A0A074ZLR1"/>
<dbReference type="GO" id="GO:0042054">
    <property type="term" value="F:histone methyltransferase activity"/>
    <property type="evidence" value="ECO:0007669"/>
    <property type="project" value="TreeGrafter"/>
</dbReference>
<dbReference type="SUPFAM" id="SSF53335">
    <property type="entry name" value="S-adenosyl-L-methionine-dependent methyltransferases"/>
    <property type="match status" value="1"/>
</dbReference>
<dbReference type="KEGG" id="ovi:T265_04830"/>
<dbReference type="Gene3D" id="3.40.50.150">
    <property type="entry name" value="Vaccinia Virus protein VP39"/>
    <property type="match status" value="1"/>
</dbReference>
<dbReference type="OrthoDB" id="7848332at2759"/>
<dbReference type="Proteomes" id="UP000054324">
    <property type="component" value="Unassembled WGS sequence"/>
</dbReference>
<evidence type="ECO:0008006" key="4">
    <source>
        <dbReference type="Google" id="ProtNLM"/>
    </source>
</evidence>
<evidence type="ECO:0000256" key="1">
    <source>
        <dbReference type="ARBA" id="ARBA00022691"/>
    </source>
</evidence>
<dbReference type="InterPro" id="IPR025799">
    <property type="entry name" value="Arg_MeTrfase"/>
</dbReference>
<reference evidence="2 3" key="1">
    <citation type="submission" date="2013-11" db="EMBL/GenBank/DDBJ databases">
        <title>Opisthorchis viverrini - life in the bile duct.</title>
        <authorList>
            <person name="Young N.D."/>
            <person name="Nagarajan N."/>
            <person name="Lin S.J."/>
            <person name="Korhonen P.K."/>
            <person name="Jex A.R."/>
            <person name="Hall R.S."/>
            <person name="Safavi-Hemami H."/>
            <person name="Kaewkong W."/>
            <person name="Bertrand D."/>
            <person name="Gao S."/>
            <person name="Seet Q."/>
            <person name="Wongkham S."/>
            <person name="Teh B.T."/>
            <person name="Wongkham C."/>
            <person name="Intapan P.M."/>
            <person name="Maleewong W."/>
            <person name="Yang X."/>
            <person name="Hu M."/>
            <person name="Wang Z."/>
            <person name="Hofmann A."/>
            <person name="Sternberg P.W."/>
            <person name="Tan P."/>
            <person name="Wang J."/>
            <person name="Gasser R.B."/>
        </authorList>
    </citation>
    <scope>NUCLEOTIDE SEQUENCE [LARGE SCALE GENOMIC DNA]</scope>
</reference>
<dbReference type="PANTHER" id="PTHR11006:SF53">
    <property type="entry name" value="PROTEIN ARGININE N-METHYLTRANSFERASE 3"/>
    <property type="match status" value="1"/>
</dbReference>
<evidence type="ECO:0000313" key="2">
    <source>
        <dbReference type="EMBL" id="KER28298.1"/>
    </source>
</evidence>
<protein>
    <recommendedName>
        <fullName evidence="4">Methyltransferase domain-containing protein</fullName>
    </recommendedName>
</protein>
<dbReference type="GeneID" id="20319012"/>
<dbReference type="STRING" id="6198.A0A074ZLR1"/>
<dbReference type="Pfam" id="PF06325">
    <property type="entry name" value="PrmA"/>
    <property type="match status" value="1"/>
</dbReference>